<protein>
    <submittedName>
        <fullName evidence="2">Uncharacterized protein</fullName>
    </submittedName>
</protein>
<evidence type="ECO:0000313" key="2">
    <source>
        <dbReference type="EMBL" id="PWA23339.1"/>
    </source>
</evidence>
<evidence type="ECO:0000313" key="3">
    <source>
        <dbReference type="Proteomes" id="UP000250572"/>
    </source>
</evidence>
<name>A0A315VIM4_GAMAF</name>
<organism evidence="2 3">
    <name type="scientific">Gambusia affinis</name>
    <name type="common">Western mosquitofish</name>
    <name type="synonym">Heterandria affinis</name>
    <dbReference type="NCBI Taxonomy" id="33528"/>
    <lineage>
        <taxon>Eukaryota</taxon>
        <taxon>Metazoa</taxon>
        <taxon>Chordata</taxon>
        <taxon>Craniata</taxon>
        <taxon>Vertebrata</taxon>
        <taxon>Euteleostomi</taxon>
        <taxon>Actinopterygii</taxon>
        <taxon>Neopterygii</taxon>
        <taxon>Teleostei</taxon>
        <taxon>Neoteleostei</taxon>
        <taxon>Acanthomorphata</taxon>
        <taxon>Ovalentaria</taxon>
        <taxon>Atherinomorphae</taxon>
        <taxon>Cyprinodontiformes</taxon>
        <taxon>Poeciliidae</taxon>
        <taxon>Poeciliinae</taxon>
        <taxon>Gambusia</taxon>
    </lineage>
</organism>
<feature type="region of interest" description="Disordered" evidence="1">
    <location>
        <begin position="122"/>
        <end position="154"/>
    </location>
</feature>
<dbReference type="Proteomes" id="UP000250572">
    <property type="component" value="Unassembled WGS sequence"/>
</dbReference>
<accession>A0A315VIM4</accession>
<reference evidence="2 3" key="1">
    <citation type="journal article" date="2018" name="G3 (Bethesda)">
        <title>A High-Quality Reference Genome for the Invasive Mosquitofish Gambusia affinis Using a Chicago Library.</title>
        <authorList>
            <person name="Hoffberg S.L."/>
            <person name="Troendle N.J."/>
            <person name="Glenn T.C."/>
            <person name="Mahmud O."/>
            <person name="Louha S."/>
            <person name="Chalopin D."/>
            <person name="Bennetzen J.L."/>
            <person name="Mauricio R."/>
        </authorList>
    </citation>
    <scope>NUCLEOTIDE SEQUENCE [LARGE SCALE GENOMIC DNA]</scope>
    <source>
        <strain evidence="2">NE01/NJP1002.9</strain>
        <tissue evidence="2">Muscle</tissue>
    </source>
</reference>
<gene>
    <name evidence="2" type="ORF">CCH79_00018600</name>
</gene>
<keyword evidence="3" id="KW-1185">Reference proteome</keyword>
<dbReference type="EMBL" id="NHOQ01001596">
    <property type="protein sequence ID" value="PWA23339.1"/>
    <property type="molecule type" value="Genomic_DNA"/>
</dbReference>
<feature type="compositionally biased region" description="Basic and acidic residues" evidence="1">
    <location>
        <begin position="46"/>
        <end position="60"/>
    </location>
</feature>
<evidence type="ECO:0000256" key="1">
    <source>
        <dbReference type="SAM" id="MobiDB-lite"/>
    </source>
</evidence>
<sequence>MDHDFPGTKLKELVEYPVSQRKLQTLLTSQTAQSYVMSLLEETKAHSEKPSAMEGNKDGIVDGLSRPCGIKTPNYEGAPQRLRHRASSLLPVPPLNGSECSKAGGGNGSQKLHMNERWMREPGSGAMALGGGSSLRRQQRADEFTGVGKRKQVF</sequence>
<proteinExistence type="predicted"/>
<comment type="caution">
    <text evidence="2">The sequence shown here is derived from an EMBL/GenBank/DDBJ whole genome shotgun (WGS) entry which is preliminary data.</text>
</comment>
<feature type="region of interest" description="Disordered" evidence="1">
    <location>
        <begin position="46"/>
        <end position="109"/>
    </location>
</feature>
<dbReference type="AlphaFoldDB" id="A0A315VIM4"/>